<dbReference type="RefSeq" id="WP_034519717.1">
    <property type="nucleotide sequence ID" value="NZ_CACRSP010000003.1"/>
</dbReference>
<feature type="region of interest" description="Disordered" evidence="1">
    <location>
        <begin position="170"/>
        <end position="190"/>
    </location>
</feature>
<dbReference type="Proteomes" id="UP000429211">
    <property type="component" value="Unassembled WGS sequence"/>
</dbReference>
<reference evidence="2 4" key="1">
    <citation type="journal article" date="2019" name="Nat. Med.">
        <title>A library of human gut bacterial isolates paired with longitudinal multiomics data enables mechanistic microbiome research.</title>
        <authorList>
            <person name="Poyet M."/>
            <person name="Groussin M."/>
            <person name="Gibbons S.M."/>
            <person name="Avila-Pacheco J."/>
            <person name="Jiang X."/>
            <person name="Kearney S.M."/>
            <person name="Perrotta A.R."/>
            <person name="Berdy B."/>
            <person name="Zhao S."/>
            <person name="Lieberman T.D."/>
            <person name="Swanson P.K."/>
            <person name="Smith M."/>
            <person name="Roesemann S."/>
            <person name="Alexander J.E."/>
            <person name="Rich S.A."/>
            <person name="Livny J."/>
            <person name="Vlamakis H."/>
            <person name="Clish C."/>
            <person name="Bullock K."/>
            <person name="Deik A."/>
            <person name="Scott J."/>
            <person name="Pierce K.A."/>
            <person name="Xavier R.J."/>
            <person name="Alm E.J."/>
        </authorList>
    </citation>
    <scope>NUCLEOTIDE SEQUENCE [LARGE SCALE GENOMIC DNA]</scope>
    <source>
        <strain evidence="2 4">BIOML-A2</strain>
    </source>
</reference>
<reference evidence="3" key="2">
    <citation type="submission" date="2019-11" db="EMBL/GenBank/DDBJ databases">
        <authorList>
            <person name="Feng L."/>
        </authorList>
    </citation>
    <scope>NUCLEOTIDE SEQUENCE</scope>
    <source>
        <strain evidence="3">BdentiumLFYP24</strain>
    </source>
</reference>
<proteinExistence type="predicted"/>
<organism evidence="3">
    <name type="scientific">Bifidobacterium dentium</name>
    <dbReference type="NCBI Taxonomy" id="1689"/>
    <lineage>
        <taxon>Bacteria</taxon>
        <taxon>Bacillati</taxon>
        <taxon>Actinomycetota</taxon>
        <taxon>Actinomycetes</taxon>
        <taxon>Bifidobacteriales</taxon>
        <taxon>Bifidobacteriaceae</taxon>
        <taxon>Bifidobacterium</taxon>
    </lineage>
</organism>
<evidence type="ECO:0000313" key="3">
    <source>
        <dbReference type="EMBL" id="VYS86893.1"/>
    </source>
</evidence>
<evidence type="ECO:0000313" key="2">
    <source>
        <dbReference type="EMBL" id="KAB7462046.1"/>
    </source>
</evidence>
<dbReference type="EMBL" id="WDPD01000002">
    <property type="protein sequence ID" value="KAB7462046.1"/>
    <property type="molecule type" value="Genomic_DNA"/>
</dbReference>
<evidence type="ECO:0000256" key="1">
    <source>
        <dbReference type="SAM" id="MobiDB-lite"/>
    </source>
</evidence>
<dbReference type="EMBL" id="CACRSP010000003">
    <property type="protein sequence ID" value="VYS86893.1"/>
    <property type="molecule type" value="Genomic_DNA"/>
</dbReference>
<name>A0A6N2RZU6_9BIFI</name>
<sequence length="190" mass="21401">MNDTDDPDTDIAIEIRRKEACRTAIESMGRIRRTPRNIQLLHDLVDEINELRPESVIGHYRIWPSGQVNRLTAGWNLTGEDVKDKTRYGGWDPERDTYMRINEDGDFEGLDQTGADRLVWNHREDIIAAASWTPIGMSRIDRIERMAYPDDDPIRDAPANMTIEALNGSLPPADPMIHPVSAPADGGLGI</sequence>
<gene>
    <name evidence="3" type="ORF">BDLFYP24_01271</name>
    <name evidence="2" type="ORF">GBB04_03465</name>
</gene>
<evidence type="ECO:0000313" key="4">
    <source>
        <dbReference type="Proteomes" id="UP000429211"/>
    </source>
</evidence>
<dbReference type="AlphaFoldDB" id="A0A6N2RZU6"/>
<accession>A0A6N2RZU6</accession>
<protein>
    <submittedName>
        <fullName evidence="3">Uncharacterized protein</fullName>
    </submittedName>
</protein>